<evidence type="ECO:0000259" key="8">
    <source>
        <dbReference type="SMART" id="SM01224"/>
    </source>
</evidence>
<comment type="caution">
    <text evidence="9">The sequence shown here is derived from an EMBL/GenBank/DDBJ whole genome shotgun (WGS) entry which is preliminary data.</text>
</comment>
<evidence type="ECO:0000256" key="2">
    <source>
        <dbReference type="ARBA" id="ARBA00022475"/>
    </source>
</evidence>
<organism evidence="9 10">
    <name type="scientific">Senna tora</name>
    <dbReference type="NCBI Taxonomy" id="362788"/>
    <lineage>
        <taxon>Eukaryota</taxon>
        <taxon>Viridiplantae</taxon>
        <taxon>Streptophyta</taxon>
        <taxon>Embryophyta</taxon>
        <taxon>Tracheophyta</taxon>
        <taxon>Spermatophyta</taxon>
        <taxon>Magnoliopsida</taxon>
        <taxon>eudicotyledons</taxon>
        <taxon>Gunneridae</taxon>
        <taxon>Pentapetalae</taxon>
        <taxon>rosids</taxon>
        <taxon>fabids</taxon>
        <taxon>Fabales</taxon>
        <taxon>Fabaceae</taxon>
        <taxon>Caesalpinioideae</taxon>
        <taxon>Cassia clade</taxon>
        <taxon>Senna</taxon>
    </lineage>
</organism>
<evidence type="ECO:0000256" key="1">
    <source>
        <dbReference type="ARBA" id="ARBA00004236"/>
    </source>
</evidence>
<dbReference type="PANTHER" id="PTHR35129:SF5">
    <property type="entry name" value="GUANINE NUCLEOTIDE-BINDING PROTEIN SUBUNIT GAMMA 2"/>
    <property type="match status" value="1"/>
</dbReference>
<dbReference type="SMART" id="SM01224">
    <property type="entry name" value="G_gamma"/>
    <property type="match status" value="1"/>
</dbReference>
<accession>A0A834TZ94</accession>
<evidence type="ECO:0000256" key="4">
    <source>
        <dbReference type="ARBA" id="ARBA00023136"/>
    </source>
</evidence>
<evidence type="ECO:0000256" key="3">
    <source>
        <dbReference type="ARBA" id="ARBA00023054"/>
    </source>
</evidence>
<feature type="domain" description="G protein gamma" evidence="8">
    <location>
        <begin position="52"/>
        <end position="125"/>
    </location>
</feature>
<dbReference type="InterPro" id="IPR015898">
    <property type="entry name" value="G-protein_gamma-like_dom"/>
</dbReference>
<dbReference type="Proteomes" id="UP000634136">
    <property type="component" value="Unassembled WGS sequence"/>
</dbReference>
<keyword evidence="2" id="KW-1003">Cell membrane</keyword>
<dbReference type="OrthoDB" id="776094at2759"/>
<gene>
    <name evidence="9" type="ORF">G2W53_012535</name>
</gene>
<keyword evidence="5" id="KW-0807">Transducer</keyword>
<evidence type="ECO:0000256" key="5">
    <source>
        <dbReference type="ARBA" id="ARBA00023224"/>
    </source>
</evidence>
<evidence type="ECO:0000313" key="9">
    <source>
        <dbReference type="EMBL" id="KAF7830202.1"/>
    </source>
</evidence>
<comment type="subcellular location">
    <subcellularLocation>
        <location evidence="1">Cell membrane</location>
    </subcellularLocation>
</comment>
<evidence type="ECO:0000313" key="10">
    <source>
        <dbReference type="Proteomes" id="UP000634136"/>
    </source>
</evidence>
<reference evidence="9" key="1">
    <citation type="submission" date="2020-09" db="EMBL/GenBank/DDBJ databases">
        <title>Genome-Enabled Discovery of Anthraquinone Biosynthesis in Senna tora.</title>
        <authorList>
            <person name="Kang S.-H."/>
            <person name="Pandey R.P."/>
            <person name="Lee C.-M."/>
            <person name="Sim J.-S."/>
            <person name="Jeong J.-T."/>
            <person name="Choi B.-S."/>
            <person name="Jung M."/>
            <person name="Ginzburg D."/>
            <person name="Zhao K."/>
            <person name="Won S.Y."/>
            <person name="Oh T.-J."/>
            <person name="Yu Y."/>
            <person name="Kim N.-H."/>
            <person name="Lee O.R."/>
            <person name="Lee T.-H."/>
            <person name="Bashyal P."/>
            <person name="Kim T.-S."/>
            <person name="Lee W.-H."/>
            <person name="Kawkins C."/>
            <person name="Kim C.-K."/>
            <person name="Kim J.S."/>
            <person name="Ahn B.O."/>
            <person name="Rhee S.Y."/>
            <person name="Sohng J.K."/>
        </authorList>
    </citation>
    <scope>NUCLEOTIDE SEQUENCE</scope>
    <source>
        <tissue evidence="9">Leaf</tissue>
    </source>
</reference>
<name>A0A834TZ94_9FABA</name>
<evidence type="ECO:0000256" key="7">
    <source>
        <dbReference type="SAM" id="MobiDB-lite"/>
    </source>
</evidence>
<dbReference type="GO" id="GO:0005886">
    <property type="term" value="C:plasma membrane"/>
    <property type="evidence" value="ECO:0007669"/>
    <property type="project" value="UniProtKB-SubCell"/>
</dbReference>
<keyword evidence="3 6" id="KW-0175">Coiled coil</keyword>
<dbReference type="AlphaFoldDB" id="A0A834TZ94"/>
<evidence type="ECO:0000256" key="6">
    <source>
        <dbReference type="SAM" id="Coils"/>
    </source>
</evidence>
<proteinExistence type="predicted"/>
<feature type="compositionally biased region" description="Basic and acidic residues" evidence="7">
    <location>
        <begin position="1"/>
        <end position="31"/>
    </location>
</feature>
<sequence>MDHEQSVHTEALRAENGRIGEDYREEGERGTPIHPLVQSRGGNGSFVGKHRLQAAVSHLNNEINILQKELEQLETMGESSSVCKDLISSVESIPDPLLPITKGSVGAGWDRWFGGAHNSRTHKRWI</sequence>
<dbReference type="EMBL" id="JAAIUW010000005">
    <property type="protein sequence ID" value="KAF7830202.1"/>
    <property type="molecule type" value="Genomic_DNA"/>
</dbReference>
<dbReference type="GO" id="GO:0007186">
    <property type="term" value="P:G protein-coupled receptor signaling pathway"/>
    <property type="evidence" value="ECO:0007669"/>
    <property type="project" value="InterPro"/>
</dbReference>
<dbReference type="Pfam" id="PF00631">
    <property type="entry name" value="G-gamma"/>
    <property type="match status" value="1"/>
</dbReference>
<keyword evidence="4" id="KW-0472">Membrane</keyword>
<dbReference type="InterPro" id="IPR045878">
    <property type="entry name" value="GG1/2"/>
</dbReference>
<protein>
    <submittedName>
        <fullName evidence="9">Guanine nucleotide-binding protein subunit gamma 2-like</fullName>
    </submittedName>
</protein>
<dbReference type="PANTHER" id="PTHR35129">
    <property type="entry name" value="GUANINE NUCLEOTIDE-BINDING PROTEIN SUBUNIT GAMMA 1"/>
    <property type="match status" value="1"/>
</dbReference>
<keyword evidence="10" id="KW-1185">Reference proteome</keyword>
<feature type="region of interest" description="Disordered" evidence="7">
    <location>
        <begin position="1"/>
        <end position="44"/>
    </location>
</feature>
<feature type="coiled-coil region" evidence="6">
    <location>
        <begin position="49"/>
        <end position="76"/>
    </location>
</feature>